<gene>
    <name evidence="1" type="ORF">GCM10007380_05580</name>
</gene>
<keyword evidence="2" id="KW-1185">Reference proteome</keyword>
<sequence length="98" mass="11378">MKKYIFIIILAIVLIVSAKTNPSKHQFVVWAKDKLVEESNNKYLKFGIELVGDRLISSVTTKHDYVFFSLYEVKVLDKEIKVIGVFDRFIPISKKDVK</sequence>
<evidence type="ECO:0000313" key="1">
    <source>
        <dbReference type="EMBL" id="GGI10990.1"/>
    </source>
</evidence>
<dbReference type="OrthoDB" id="2878657at2"/>
<dbReference type="AlphaFoldDB" id="A0A8J3ACU4"/>
<dbReference type="RefSeq" id="WP_087998830.1">
    <property type="nucleotide sequence ID" value="NZ_BMHB01000001.1"/>
</dbReference>
<proteinExistence type="predicted"/>
<name>A0A8J3ACU4_9BACI</name>
<reference evidence="2" key="1">
    <citation type="journal article" date="2019" name="Int. J. Syst. Evol. Microbiol.">
        <title>The Global Catalogue of Microorganisms (GCM) 10K type strain sequencing project: providing services to taxonomists for standard genome sequencing and annotation.</title>
        <authorList>
            <consortium name="The Broad Institute Genomics Platform"/>
            <consortium name="The Broad Institute Genome Sequencing Center for Infectious Disease"/>
            <person name="Wu L."/>
            <person name="Ma J."/>
        </authorList>
    </citation>
    <scope>NUCLEOTIDE SEQUENCE [LARGE SCALE GENOMIC DNA]</scope>
    <source>
        <strain evidence="2">CGMCC 1.14993</strain>
    </source>
</reference>
<dbReference type="EMBL" id="BMHB01000001">
    <property type="protein sequence ID" value="GGI10990.1"/>
    <property type="molecule type" value="Genomic_DNA"/>
</dbReference>
<protein>
    <submittedName>
        <fullName evidence="1">Uncharacterized protein</fullName>
    </submittedName>
</protein>
<accession>A0A8J3ACU4</accession>
<comment type="caution">
    <text evidence="1">The sequence shown here is derived from an EMBL/GenBank/DDBJ whole genome shotgun (WGS) entry which is preliminary data.</text>
</comment>
<evidence type="ECO:0000313" key="2">
    <source>
        <dbReference type="Proteomes" id="UP000626244"/>
    </source>
</evidence>
<organism evidence="1 2">
    <name type="scientific">Gottfriedia solisilvae</name>
    <dbReference type="NCBI Taxonomy" id="1516104"/>
    <lineage>
        <taxon>Bacteria</taxon>
        <taxon>Bacillati</taxon>
        <taxon>Bacillota</taxon>
        <taxon>Bacilli</taxon>
        <taxon>Bacillales</taxon>
        <taxon>Bacillaceae</taxon>
        <taxon>Gottfriedia</taxon>
    </lineage>
</organism>
<dbReference type="Proteomes" id="UP000626244">
    <property type="component" value="Unassembled WGS sequence"/>
</dbReference>